<reference evidence="2" key="1">
    <citation type="journal article" date="2020" name="mSystems">
        <title>Genome- and Community-Level Interaction Insights into Carbon Utilization and Element Cycling Functions of Hydrothermarchaeota in Hydrothermal Sediment.</title>
        <authorList>
            <person name="Zhou Z."/>
            <person name="Liu Y."/>
            <person name="Xu W."/>
            <person name="Pan J."/>
            <person name="Luo Z.H."/>
            <person name="Li M."/>
        </authorList>
    </citation>
    <scope>NUCLEOTIDE SEQUENCE</scope>
    <source>
        <strain evidence="2">SpSt-997</strain>
    </source>
</reference>
<keyword evidence="1" id="KW-0949">S-adenosyl-L-methionine</keyword>
<dbReference type="InterPro" id="IPR029063">
    <property type="entry name" value="SAM-dependent_MTases_sf"/>
</dbReference>
<feature type="binding site" evidence="1">
    <location>
        <position position="41"/>
    </location>
    <ligand>
        <name>S-adenosyl-L-methionine</name>
        <dbReference type="ChEBI" id="CHEBI:59789"/>
    </ligand>
</feature>
<accession>A0A8J4HDF6</accession>
<dbReference type="GO" id="GO:0036307">
    <property type="term" value="F:23S rRNA (adenine(2030)-N(6))-methyltransferase activity"/>
    <property type="evidence" value="ECO:0007669"/>
    <property type="project" value="UniProtKB-UniRule"/>
</dbReference>
<dbReference type="SUPFAM" id="SSF53335">
    <property type="entry name" value="S-adenosyl-L-methionine-dependent methyltransferases"/>
    <property type="match status" value="1"/>
</dbReference>
<feature type="active site" description="Proton acceptor" evidence="1">
    <location>
        <position position="156"/>
    </location>
</feature>
<keyword evidence="1" id="KW-0698">rRNA processing</keyword>
<dbReference type="AlphaFoldDB" id="A0A8J4HDF6"/>
<dbReference type="PANTHER" id="PTHR37426">
    <property type="entry name" value="RIBOSOMAL RNA LARGE SUBUNIT METHYLTRANSFERASE J"/>
    <property type="match status" value="1"/>
</dbReference>
<comment type="caution">
    <text evidence="2">The sequence shown here is derived from an EMBL/GenBank/DDBJ whole genome shotgun (WGS) entry which is preliminary data.</text>
</comment>
<comment type="subunit">
    <text evidence="1">Monomer.</text>
</comment>
<feature type="binding site" evidence="1">
    <location>
        <position position="92"/>
    </location>
    <ligand>
        <name>S-adenosyl-L-methionine</name>
        <dbReference type="ChEBI" id="CHEBI:59789"/>
    </ligand>
</feature>
<dbReference type="GO" id="GO:0005829">
    <property type="term" value="C:cytosol"/>
    <property type="evidence" value="ECO:0007669"/>
    <property type="project" value="TreeGrafter"/>
</dbReference>
<dbReference type="HAMAP" id="MF_00934">
    <property type="entry name" value="23SrRNA_methyltr_J"/>
    <property type="match status" value="1"/>
</dbReference>
<feature type="site" description="Interaction with substrate rRNA" evidence="1">
    <location>
        <position position="3"/>
    </location>
</feature>
<comment type="caution">
    <text evidence="1">Lacks conserved residue(s) required for the propagation of feature annotation.</text>
</comment>
<comment type="catalytic activity">
    <reaction evidence="1">
        <text>adenosine(2030) in 23S rRNA + S-adenosyl-L-methionine = N(6)-methyladenosine(2030) in 23S rRNA + S-adenosyl-L-homocysteine + H(+)</text>
        <dbReference type="Rhea" id="RHEA:43736"/>
        <dbReference type="Rhea" id="RHEA-COMP:10668"/>
        <dbReference type="Rhea" id="RHEA-COMP:10669"/>
        <dbReference type="ChEBI" id="CHEBI:15378"/>
        <dbReference type="ChEBI" id="CHEBI:57856"/>
        <dbReference type="ChEBI" id="CHEBI:59789"/>
        <dbReference type="ChEBI" id="CHEBI:74411"/>
        <dbReference type="ChEBI" id="CHEBI:74449"/>
        <dbReference type="EC" id="2.1.1.266"/>
    </reaction>
</comment>
<keyword evidence="1" id="KW-0694">RNA-binding</keyword>
<organism evidence="2">
    <name type="scientific">Acidicaldus sp</name>
    <dbReference type="NCBI Taxonomy" id="1872105"/>
    <lineage>
        <taxon>Bacteria</taxon>
        <taxon>Pseudomonadati</taxon>
        <taxon>Pseudomonadota</taxon>
        <taxon>Alphaproteobacteria</taxon>
        <taxon>Acetobacterales</taxon>
        <taxon>Acetobacteraceae</taxon>
        <taxon>Acidicaldus</taxon>
    </lineage>
</organism>
<gene>
    <name evidence="1" type="primary">rlmJ</name>
    <name evidence="2" type="ORF">ENY07_10515</name>
</gene>
<comment type="similarity">
    <text evidence="1">Belongs to the RlmJ family.</text>
</comment>
<dbReference type="EMBL" id="DTQM01000202">
    <property type="protein sequence ID" value="HGC43635.1"/>
    <property type="molecule type" value="Genomic_DNA"/>
</dbReference>
<evidence type="ECO:0000256" key="1">
    <source>
        <dbReference type="HAMAP-Rule" id="MF_00934"/>
    </source>
</evidence>
<dbReference type="PANTHER" id="PTHR37426:SF1">
    <property type="entry name" value="RIBOSOMAL RNA LARGE SUBUNIT METHYLTRANSFERASE J"/>
    <property type="match status" value="1"/>
</dbReference>
<dbReference type="GO" id="GO:0003723">
    <property type="term" value="F:RNA binding"/>
    <property type="evidence" value="ECO:0007669"/>
    <property type="project" value="UniProtKB-UniRule"/>
</dbReference>
<keyword evidence="1" id="KW-0808">Transferase</keyword>
<feature type="binding site" evidence="1">
    <location>
        <position position="18"/>
    </location>
    <ligand>
        <name>S-adenosyl-L-methionine</name>
        <dbReference type="ChEBI" id="CHEBI:59789"/>
    </ligand>
</feature>
<evidence type="ECO:0000313" key="2">
    <source>
        <dbReference type="EMBL" id="HGC43635.1"/>
    </source>
</evidence>
<proteinExistence type="inferred from homology"/>
<feature type="binding site" evidence="1">
    <location>
        <position position="110"/>
    </location>
    <ligand>
        <name>S-adenosyl-L-methionine</name>
        <dbReference type="ChEBI" id="CHEBI:59789"/>
    </ligand>
</feature>
<dbReference type="Pfam" id="PF04378">
    <property type="entry name" value="RsmJ"/>
    <property type="match status" value="1"/>
</dbReference>
<dbReference type="InterPro" id="IPR007473">
    <property type="entry name" value="RlmJ"/>
</dbReference>
<protein>
    <recommendedName>
        <fullName evidence="1">Ribosomal RNA large subunit methyltransferase J</fullName>
        <ecNumber evidence="1">2.1.1.266</ecNumber>
    </recommendedName>
    <alternativeName>
        <fullName evidence="1">23S rRNA (adenine(2030)-N6)-methyltransferase</fullName>
    </alternativeName>
    <alternativeName>
        <fullName evidence="1">23S rRNA m6A2030 methyltransferase</fullName>
    </alternativeName>
</protein>
<dbReference type="GO" id="GO:0070475">
    <property type="term" value="P:rRNA base methylation"/>
    <property type="evidence" value="ECO:0007669"/>
    <property type="project" value="UniProtKB-UniRule"/>
</dbReference>
<sequence>MNYRHAFHAGNFADCMKHALLQAALAALQRKAKPIFVLDSHAGAGSYDLGGAAARRSGEWQHGIALLQAGAAPPALAPYLDLVARLGLYPGSPRLIEAMLRPGDRLACCELHPEEAAALRRLFAGASGVSVHHRCGWEALGALLPPPERRGLVLIDPPFEARDEFARLLAGIETAYRRFANGVLLGWYPIKHGAPIRAFHAGVRASRGLRDVIACELHLRAPLDPARLNGSGMIVVNPPFGFKAAARAILAALAERLAPGAPEAGCAVIELVDE</sequence>
<name>A0A8J4HDF6_9PROT</name>
<dbReference type="EC" id="2.1.1.266" evidence="1"/>
<dbReference type="Gene3D" id="3.40.50.150">
    <property type="entry name" value="Vaccinia Virus protein VP39"/>
    <property type="match status" value="1"/>
</dbReference>
<comment type="function">
    <text evidence="1">Specifically methylates the adenine in position 2030 of 23S rRNA.</text>
</comment>
<keyword evidence="1" id="KW-0489">Methyltransferase</keyword>
<feature type="binding site" evidence="1">
    <location>
        <position position="156"/>
    </location>
    <ligand>
        <name>S-adenosyl-L-methionine</name>
        <dbReference type="ChEBI" id="CHEBI:59789"/>
    </ligand>
</feature>